<evidence type="ECO:0000259" key="2">
    <source>
        <dbReference type="PROSITE" id="PS50013"/>
    </source>
</evidence>
<feature type="non-terminal residue" evidence="3">
    <location>
        <position position="1"/>
    </location>
</feature>
<organism evidence="3 4">
    <name type="scientific">Actinomortierella ambigua</name>
    <dbReference type="NCBI Taxonomy" id="1343610"/>
    <lineage>
        <taxon>Eukaryota</taxon>
        <taxon>Fungi</taxon>
        <taxon>Fungi incertae sedis</taxon>
        <taxon>Mucoromycota</taxon>
        <taxon>Mortierellomycotina</taxon>
        <taxon>Mortierellomycetes</taxon>
        <taxon>Mortierellales</taxon>
        <taxon>Mortierellaceae</taxon>
        <taxon>Actinomortierella</taxon>
    </lineage>
</organism>
<protein>
    <recommendedName>
        <fullName evidence="2">Chromo domain-containing protein</fullName>
    </recommendedName>
</protein>
<dbReference type="Proteomes" id="UP000807716">
    <property type="component" value="Unassembled WGS sequence"/>
</dbReference>
<dbReference type="InterPro" id="IPR000953">
    <property type="entry name" value="Chromo/chromo_shadow_dom"/>
</dbReference>
<dbReference type="InterPro" id="IPR016197">
    <property type="entry name" value="Chromo-like_dom_sf"/>
</dbReference>
<comment type="caution">
    <text evidence="3">The sequence shown here is derived from an EMBL/GenBank/DDBJ whole genome shotgun (WGS) entry which is preliminary data.</text>
</comment>
<dbReference type="InterPro" id="IPR023780">
    <property type="entry name" value="Chromo_domain"/>
</dbReference>
<dbReference type="SMART" id="SM00298">
    <property type="entry name" value="CHROMO"/>
    <property type="match status" value="1"/>
</dbReference>
<feature type="domain" description="Chromo" evidence="2">
    <location>
        <begin position="123"/>
        <end position="183"/>
    </location>
</feature>
<dbReference type="Pfam" id="PF00385">
    <property type="entry name" value="Chromo"/>
    <property type="match status" value="1"/>
</dbReference>
<sequence>DFSAVESMPMGDQELTKRIEYLCQLVFPAISERSKATQQRMVERFNASHKLVEFPPGSWVMVVDNVSTGTLDPKYEGPFKVVRQTERGAYVLRDSTGELLPRDYAPSQLKSVTKDDVEEGRHYEVESVLADKFDDTLKKQVYLVRWKGYSSKADRWIPYENFDSKALVSEYYKRLNKANPYRQKRRMDRPDDSVRQQAEAAGRDSLVAVELPAHLGGGEDAEAESSNDAESSKAPLRKKARQVKATKKAASRGSGRKGTRPERQ</sequence>
<dbReference type="AlphaFoldDB" id="A0A9P6PLP7"/>
<dbReference type="EMBL" id="JAAAJB010001127">
    <property type="protein sequence ID" value="KAG0248931.1"/>
    <property type="molecule type" value="Genomic_DNA"/>
</dbReference>
<keyword evidence="4" id="KW-1185">Reference proteome</keyword>
<dbReference type="OrthoDB" id="10267344at2759"/>
<gene>
    <name evidence="3" type="ORF">DFQ27_000518</name>
</gene>
<proteinExistence type="predicted"/>
<reference evidence="3" key="1">
    <citation type="journal article" date="2020" name="Fungal Divers.">
        <title>Resolving the Mortierellaceae phylogeny through synthesis of multi-gene phylogenetics and phylogenomics.</title>
        <authorList>
            <person name="Vandepol N."/>
            <person name="Liber J."/>
            <person name="Desiro A."/>
            <person name="Na H."/>
            <person name="Kennedy M."/>
            <person name="Barry K."/>
            <person name="Grigoriev I.V."/>
            <person name="Miller A.N."/>
            <person name="O'Donnell K."/>
            <person name="Stajich J.E."/>
            <person name="Bonito G."/>
        </authorList>
    </citation>
    <scope>NUCLEOTIDE SEQUENCE</scope>
    <source>
        <strain evidence="3">BC1065</strain>
    </source>
</reference>
<feature type="compositionally biased region" description="Basic residues" evidence="1">
    <location>
        <begin position="235"/>
        <end position="258"/>
    </location>
</feature>
<feature type="region of interest" description="Disordered" evidence="1">
    <location>
        <begin position="179"/>
        <end position="264"/>
    </location>
</feature>
<dbReference type="PROSITE" id="PS50013">
    <property type="entry name" value="CHROMO_2"/>
    <property type="match status" value="1"/>
</dbReference>
<dbReference type="SUPFAM" id="SSF54160">
    <property type="entry name" value="Chromo domain-like"/>
    <property type="match status" value="1"/>
</dbReference>
<evidence type="ECO:0000256" key="1">
    <source>
        <dbReference type="SAM" id="MobiDB-lite"/>
    </source>
</evidence>
<dbReference type="Gene3D" id="2.40.50.40">
    <property type="match status" value="1"/>
</dbReference>
<evidence type="ECO:0000313" key="4">
    <source>
        <dbReference type="Proteomes" id="UP000807716"/>
    </source>
</evidence>
<evidence type="ECO:0000313" key="3">
    <source>
        <dbReference type="EMBL" id="KAG0248931.1"/>
    </source>
</evidence>
<accession>A0A9P6PLP7</accession>
<name>A0A9P6PLP7_9FUNG</name>